<dbReference type="Gene3D" id="1.10.3720.10">
    <property type="entry name" value="MetI-like"/>
    <property type="match status" value="1"/>
</dbReference>
<comment type="subcellular location">
    <subcellularLocation>
        <location evidence="1 7">Cell membrane</location>
        <topology evidence="1 7">Multi-pass membrane protein</topology>
    </subcellularLocation>
</comment>
<evidence type="ECO:0000256" key="3">
    <source>
        <dbReference type="ARBA" id="ARBA00022475"/>
    </source>
</evidence>
<reference evidence="9 10" key="1">
    <citation type="submission" date="2019-01" db="EMBL/GenBank/DDBJ databases">
        <authorList>
            <consortium name="Pathogen Informatics"/>
        </authorList>
    </citation>
    <scope>NUCLEOTIDE SEQUENCE [LARGE SCALE GENOMIC DNA]</scope>
    <source>
        <strain evidence="9 10">NCTC10112</strain>
    </source>
</reference>
<feature type="transmembrane region" description="Helical" evidence="7">
    <location>
        <begin position="156"/>
        <end position="183"/>
    </location>
</feature>
<dbReference type="InterPro" id="IPR000515">
    <property type="entry name" value="MetI-like"/>
</dbReference>
<dbReference type="AlphaFoldDB" id="A0A448ZWD3"/>
<dbReference type="GO" id="GO:0005886">
    <property type="term" value="C:plasma membrane"/>
    <property type="evidence" value="ECO:0007669"/>
    <property type="project" value="UniProtKB-SubCell"/>
</dbReference>
<feature type="transmembrane region" description="Helical" evidence="7">
    <location>
        <begin position="119"/>
        <end position="144"/>
    </location>
</feature>
<feature type="transmembrane region" description="Helical" evidence="7">
    <location>
        <begin position="9"/>
        <end position="31"/>
    </location>
</feature>
<protein>
    <submittedName>
        <fullName evidence="9">Oligopeptide ABC transporter permease</fullName>
    </submittedName>
</protein>
<dbReference type="InterPro" id="IPR035906">
    <property type="entry name" value="MetI-like_sf"/>
</dbReference>
<evidence type="ECO:0000256" key="5">
    <source>
        <dbReference type="ARBA" id="ARBA00022989"/>
    </source>
</evidence>
<keyword evidence="5 7" id="KW-1133">Transmembrane helix</keyword>
<keyword evidence="10" id="KW-1185">Reference proteome</keyword>
<proteinExistence type="inferred from homology"/>
<feature type="transmembrane region" description="Helical" evidence="7">
    <location>
        <begin position="257"/>
        <end position="279"/>
    </location>
</feature>
<evidence type="ECO:0000313" key="10">
    <source>
        <dbReference type="Proteomes" id="UP000290482"/>
    </source>
</evidence>
<name>A0A448ZWD3_METOS</name>
<dbReference type="KEGG" id="mob:NCTC10112_00244"/>
<dbReference type="RefSeq" id="WP_022936205.1">
    <property type="nucleotide sequence ID" value="NZ_LR214940.1"/>
</dbReference>
<gene>
    <name evidence="9" type="primary">oppB_2</name>
    <name evidence="9" type="ORF">NCTC10112_00244</name>
</gene>
<keyword evidence="4 7" id="KW-0812">Transmembrane</keyword>
<feature type="transmembrane region" description="Helical" evidence="7">
    <location>
        <begin position="203"/>
        <end position="221"/>
    </location>
</feature>
<evidence type="ECO:0000313" key="9">
    <source>
        <dbReference type="EMBL" id="VEU55474.1"/>
    </source>
</evidence>
<dbReference type="PANTHER" id="PTHR30465:SF0">
    <property type="entry name" value="OLIGOPEPTIDE TRANSPORT SYSTEM PERMEASE PROTEIN APPB"/>
    <property type="match status" value="1"/>
</dbReference>
<comment type="similarity">
    <text evidence="7">Belongs to the binding-protein-dependent transport system permease family.</text>
</comment>
<evidence type="ECO:0000256" key="6">
    <source>
        <dbReference type="ARBA" id="ARBA00023136"/>
    </source>
</evidence>
<evidence type="ECO:0000256" key="2">
    <source>
        <dbReference type="ARBA" id="ARBA00022448"/>
    </source>
</evidence>
<dbReference type="Proteomes" id="UP000290482">
    <property type="component" value="Chromosome"/>
</dbReference>
<dbReference type="OrthoDB" id="9789439at2"/>
<accession>A0A448ZWD3</accession>
<dbReference type="EMBL" id="LR214940">
    <property type="protein sequence ID" value="VEU55474.1"/>
    <property type="molecule type" value="Genomic_DNA"/>
</dbReference>
<keyword evidence="6 7" id="KW-0472">Membrane</keyword>
<keyword evidence="3" id="KW-1003">Cell membrane</keyword>
<evidence type="ECO:0000256" key="7">
    <source>
        <dbReference type="RuleBase" id="RU363032"/>
    </source>
</evidence>
<evidence type="ECO:0000256" key="1">
    <source>
        <dbReference type="ARBA" id="ARBA00004651"/>
    </source>
</evidence>
<feature type="transmembrane region" description="Helical" evidence="7">
    <location>
        <begin position="301"/>
        <end position="329"/>
    </location>
</feature>
<keyword evidence="2 7" id="KW-0813">Transport</keyword>
<evidence type="ECO:0000256" key="4">
    <source>
        <dbReference type="ARBA" id="ARBA00022692"/>
    </source>
</evidence>
<dbReference type="SUPFAM" id="SSF161098">
    <property type="entry name" value="MetI-like"/>
    <property type="match status" value="1"/>
</dbReference>
<evidence type="ECO:0000259" key="8">
    <source>
        <dbReference type="PROSITE" id="PS50928"/>
    </source>
</evidence>
<dbReference type="PROSITE" id="PS50928">
    <property type="entry name" value="ABC_TM1"/>
    <property type="match status" value="1"/>
</dbReference>
<dbReference type="Pfam" id="PF00528">
    <property type="entry name" value="BPD_transp_1"/>
    <property type="match status" value="1"/>
</dbReference>
<feature type="domain" description="ABC transmembrane type-1" evidence="8">
    <location>
        <begin position="117"/>
        <end position="322"/>
    </location>
</feature>
<organism evidence="9 10">
    <name type="scientific">Metamycoplasma orale</name>
    <name type="common">Mycoplasma orale</name>
    <dbReference type="NCBI Taxonomy" id="2121"/>
    <lineage>
        <taxon>Bacteria</taxon>
        <taxon>Bacillati</taxon>
        <taxon>Mycoplasmatota</taxon>
        <taxon>Mycoplasmoidales</taxon>
        <taxon>Metamycoplasmataceae</taxon>
        <taxon>Metamycoplasma</taxon>
    </lineage>
</organism>
<dbReference type="GO" id="GO:0055085">
    <property type="term" value="P:transmembrane transport"/>
    <property type="evidence" value="ECO:0007669"/>
    <property type="project" value="InterPro"/>
</dbReference>
<sequence>MFKYIRQRIAFAILALFIISILCFTLVSLFGPNPAEIILNKKIEGVKKQGNYEALKIAEEIRLGLRYVDGRKIPILVRYFQYIGGIFHGDFKFLLNEKLNPNPSEYTTMSKLFFQPLKYSIMISLPAFVMSAIIGITFGTIAGYQRGKWADSTINVFVLFFIAVPSFIIAPIAITIAAKLNVAPNVLKFGDPVATTGEIIKSYLPPIIVVTLGSLSVYTTYTRNQVVTVLTSNYILIAKTKGLSGIQIYFKYVLRNISIPLSAIIIPSFVFLLSGSIIVEKYWQVPGTSTVIANSFPQGEIYVVMFSTLFFSFISLASELVVDILFVILDPRITYGTKSKRNLLLFLKAYFIRRKLIKELKRKLSNSNSDANLLNASNSQEQASVGGSN</sequence>
<dbReference type="PANTHER" id="PTHR30465">
    <property type="entry name" value="INNER MEMBRANE ABC TRANSPORTER"/>
    <property type="match status" value="1"/>
</dbReference>